<protein>
    <submittedName>
        <fullName evidence="5">LytTR family transcriptional regulator</fullName>
    </submittedName>
</protein>
<feature type="compositionally biased region" description="Basic and acidic residues" evidence="2">
    <location>
        <begin position="64"/>
        <end position="76"/>
    </location>
</feature>
<dbReference type="GO" id="GO:0000156">
    <property type="term" value="F:phosphorelay response regulator activity"/>
    <property type="evidence" value="ECO:0007669"/>
    <property type="project" value="InterPro"/>
</dbReference>
<evidence type="ECO:0000256" key="2">
    <source>
        <dbReference type="SAM" id="MobiDB-lite"/>
    </source>
</evidence>
<comment type="caution">
    <text evidence="5">The sequence shown here is derived from an EMBL/GenBank/DDBJ whole genome shotgun (WGS) entry which is preliminary data.</text>
</comment>
<accession>A0A853JGC2</accession>
<evidence type="ECO:0000313" key="6">
    <source>
        <dbReference type="Proteomes" id="UP000578091"/>
    </source>
</evidence>
<dbReference type="Gene3D" id="2.40.50.1020">
    <property type="entry name" value="LytTr DNA-binding domain"/>
    <property type="match status" value="1"/>
</dbReference>
<evidence type="ECO:0000313" key="5">
    <source>
        <dbReference type="EMBL" id="NZA27772.1"/>
    </source>
</evidence>
<evidence type="ECO:0000259" key="4">
    <source>
        <dbReference type="PROSITE" id="PS50930"/>
    </source>
</evidence>
<feature type="transmembrane region" description="Helical" evidence="3">
    <location>
        <begin position="171"/>
        <end position="191"/>
    </location>
</feature>
<reference evidence="5 6" key="1">
    <citation type="submission" date="2020-07" db="EMBL/GenBank/DDBJ databases">
        <title>Luteimonas sp. SJ-92.</title>
        <authorList>
            <person name="Huang X.-X."/>
            <person name="Xu L."/>
            <person name="Sun J.-Q."/>
        </authorList>
    </citation>
    <scope>NUCLEOTIDE SEQUENCE [LARGE SCALE GENOMIC DNA]</scope>
    <source>
        <strain evidence="5 6">SJ-92</strain>
    </source>
</reference>
<dbReference type="AlphaFoldDB" id="A0A853JGC2"/>
<dbReference type="SMART" id="SM00850">
    <property type="entry name" value="LytTR"/>
    <property type="match status" value="1"/>
</dbReference>
<dbReference type="InterPro" id="IPR007492">
    <property type="entry name" value="LytTR_DNA-bd_dom"/>
</dbReference>
<dbReference type="EMBL" id="JACCKA010000086">
    <property type="protein sequence ID" value="NZA27772.1"/>
    <property type="molecule type" value="Genomic_DNA"/>
</dbReference>
<keyword evidence="3" id="KW-0812">Transmembrane</keyword>
<sequence length="402" mass="44393">MAVACSGSGAASLGDGAAPKKREVTPRGAAGTNGGGRGRVAAAARPAPFPDPHDGGVRPPSAGSRREAAAERRATDGAHCGRRPPPAGRRRRPRPARGAAPACTTGLDCAGRARGRPDGTAVQPQTYLGRRRLYEAAFWILILGVHAVANSITTNIDLARADLSIARWEPWVWECSSALVLLALVPVVAAFDRRFPLQRGRMRRSALAHLAFSVPFSLLHVAGMVALREVAYAWMGQDYRFGDWSVYLRYEYLKDVRTYGYFLAVLYLYRFALRRWQGEAEFLTEGREDLPAEPVTDRFLIKKLGREFLVRVEDIDWIEAAGNYVTLHVGERLYPLRETMAGIQARLEGRGFARVHRSAIVNLDRVREIEPFDTGDARAHMHGGGVVAVSRRYRQALKERLA</sequence>
<dbReference type="InterPro" id="IPR046947">
    <property type="entry name" value="LytR-like"/>
</dbReference>
<name>A0A853JGC2_9GAMM</name>
<evidence type="ECO:0000256" key="1">
    <source>
        <dbReference type="ARBA" id="ARBA00023012"/>
    </source>
</evidence>
<dbReference type="Proteomes" id="UP000578091">
    <property type="component" value="Unassembled WGS sequence"/>
</dbReference>
<keyword evidence="6" id="KW-1185">Reference proteome</keyword>
<feature type="domain" description="HTH LytTR-type" evidence="4">
    <location>
        <begin position="299"/>
        <end position="402"/>
    </location>
</feature>
<feature type="transmembrane region" description="Helical" evidence="3">
    <location>
        <begin position="133"/>
        <end position="151"/>
    </location>
</feature>
<proteinExistence type="predicted"/>
<gene>
    <name evidence="5" type="ORF">H0E84_15445</name>
</gene>
<dbReference type="PANTHER" id="PTHR37299">
    <property type="entry name" value="TRANSCRIPTIONAL REGULATOR-RELATED"/>
    <property type="match status" value="1"/>
</dbReference>
<feature type="compositionally biased region" description="Low complexity" evidence="2">
    <location>
        <begin position="1"/>
        <end position="17"/>
    </location>
</feature>
<evidence type="ECO:0000256" key="3">
    <source>
        <dbReference type="SAM" id="Phobius"/>
    </source>
</evidence>
<keyword evidence="3" id="KW-0472">Membrane</keyword>
<dbReference type="Pfam" id="PF04397">
    <property type="entry name" value="LytTR"/>
    <property type="match status" value="1"/>
</dbReference>
<dbReference type="PROSITE" id="PS50930">
    <property type="entry name" value="HTH_LYTTR"/>
    <property type="match status" value="1"/>
</dbReference>
<keyword evidence="1" id="KW-0902">Two-component regulatory system</keyword>
<organism evidence="5 6">
    <name type="scientific">Luteimonas salinisoli</name>
    <dbReference type="NCBI Taxonomy" id="2752307"/>
    <lineage>
        <taxon>Bacteria</taxon>
        <taxon>Pseudomonadati</taxon>
        <taxon>Pseudomonadota</taxon>
        <taxon>Gammaproteobacteria</taxon>
        <taxon>Lysobacterales</taxon>
        <taxon>Lysobacteraceae</taxon>
        <taxon>Luteimonas</taxon>
    </lineage>
</organism>
<feature type="transmembrane region" description="Helical" evidence="3">
    <location>
        <begin position="212"/>
        <end position="236"/>
    </location>
</feature>
<feature type="region of interest" description="Disordered" evidence="2">
    <location>
        <begin position="1"/>
        <end position="103"/>
    </location>
</feature>
<keyword evidence="3" id="KW-1133">Transmembrane helix</keyword>
<feature type="transmembrane region" description="Helical" evidence="3">
    <location>
        <begin position="256"/>
        <end position="273"/>
    </location>
</feature>
<dbReference type="PANTHER" id="PTHR37299:SF1">
    <property type="entry name" value="STAGE 0 SPORULATION PROTEIN A HOMOLOG"/>
    <property type="match status" value="1"/>
</dbReference>
<dbReference type="GO" id="GO:0003677">
    <property type="term" value="F:DNA binding"/>
    <property type="evidence" value="ECO:0007669"/>
    <property type="project" value="InterPro"/>
</dbReference>